<reference evidence="3 4" key="1">
    <citation type="submission" date="2019-12" db="EMBL/GenBank/DDBJ databases">
        <title>Genomic-based taxomic classification of the family Erythrobacteraceae.</title>
        <authorList>
            <person name="Xu L."/>
        </authorList>
    </citation>
    <scope>NUCLEOTIDE SEQUENCE [LARGE SCALE GENOMIC DNA]</scope>
    <source>
        <strain evidence="3 4">KCTC 42453</strain>
    </source>
</reference>
<dbReference type="OrthoDB" id="98874at2"/>
<gene>
    <name evidence="3" type="ORF">GRI65_13175</name>
</gene>
<feature type="region of interest" description="Disordered" evidence="1">
    <location>
        <begin position="489"/>
        <end position="513"/>
    </location>
</feature>
<organism evidence="3 4">
    <name type="scientific">Allopontixanthobacter sediminis</name>
    <dbReference type="NCBI Taxonomy" id="1689985"/>
    <lineage>
        <taxon>Bacteria</taxon>
        <taxon>Pseudomonadati</taxon>
        <taxon>Pseudomonadota</taxon>
        <taxon>Alphaproteobacteria</taxon>
        <taxon>Sphingomonadales</taxon>
        <taxon>Erythrobacteraceae</taxon>
        <taxon>Allopontixanthobacter</taxon>
    </lineage>
</organism>
<dbReference type="InterPro" id="IPR024618">
    <property type="entry name" value="DUF3857"/>
</dbReference>
<accession>A0A845B7F3</accession>
<proteinExistence type="predicted"/>
<keyword evidence="4" id="KW-1185">Reference proteome</keyword>
<comment type="caution">
    <text evidence="3">The sequence shown here is derived from an EMBL/GenBank/DDBJ whole genome shotgun (WGS) entry which is preliminary data.</text>
</comment>
<sequence>MPVPDGQTGIMFVRRQDVEVNLDADGQSTFIATRTRILQPAALEIGNILIAWNPAAGSPVVHAVKVHRDGAERDVLSESKFEILRREEQLEASVLSGQLTAILRVPDLRVGDELEMAYTLRDQDPVFGAESFGVLALGEAPPPGRMHIALSWSEGQAPQIKIPSGLEPFASRSANRLDIRADNAPIQTAPKDSPPRYSWHRAAQFSDFKSWDAISRRMETLFTTAAKIDKDSSVVQEAARIMAAHGDELARANAALDLVQQQVRYIYVGLDGGNFRPASAEETWQRRYGDCKGKTVLLMALLDEMGISSEPVLVNNSALDDGFDTHLPNPGVFDHVLVRTRIDGKSYWLDGTLPDVSDAQSDPVVPYRWVLPLTKAGAPLEKINFKPFDLPQEMGIYEIDATAGFEEPARLVQTSVVRGIQALGQYLQFSSTTPEQLLTAYRNALVGSTQWNTVESVAYRFDRDTQASILTIAGTGAVEWEDYGSGSRSLSLPGGGFSPPNRRQRSADQDQEAPFYDEPRYSCYATTLRLPEGTDIQNWGFNTTFDTMMYGTVYYRMVERRDDMTIRMVRGSRTETPEISVAQANRDNGRLAKFDNSKSNVSYDPNETMAPWGMLQKVPATYEFDWTKADVPCLPKDVIAGK</sequence>
<dbReference type="Gene3D" id="2.60.40.3140">
    <property type="match status" value="1"/>
</dbReference>
<dbReference type="EMBL" id="WTYL01000003">
    <property type="protein sequence ID" value="MXP45402.1"/>
    <property type="molecule type" value="Genomic_DNA"/>
</dbReference>
<dbReference type="SUPFAM" id="SSF54001">
    <property type="entry name" value="Cysteine proteinases"/>
    <property type="match status" value="1"/>
</dbReference>
<feature type="domain" description="DUF3857" evidence="2">
    <location>
        <begin position="28"/>
        <end position="168"/>
    </location>
</feature>
<dbReference type="Proteomes" id="UP000431922">
    <property type="component" value="Unassembled WGS sequence"/>
</dbReference>
<dbReference type="AlphaFoldDB" id="A0A845B7F3"/>
<name>A0A845B7F3_9SPHN</name>
<dbReference type="InterPro" id="IPR038765">
    <property type="entry name" value="Papain-like_cys_pep_sf"/>
</dbReference>
<dbReference type="Pfam" id="PF12969">
    <property type="entry name" value="DUF3857"/>
    <property type="match status" value="1"/>
</dbReference>
<protein>
    <submittedName>
        <fullName evidence="3">DUF3857 domain-containing protein</fullName>
    </submittedName>
</protein>
<evidence type="ECO:0000256" key="1">
    <source>
        <dbReference type="SAM" id="MobiDB-lite"/>
    </source>
</evidence>
<dbReference type="Gene3D" id="3.10.620.30">
    <property type="match status" value="1"/>
</dbReference>
<evidence type="ECO:0000259" key="2">
    <source>
        <dbReference type="Pfam" id="PF12969"/>
    </source>
</evidence>
<evidence type="ECO:0000313" key="3">
    <source>
        <dbReference type="EMBL" id="MXP45402.1"/>
    </source>
</evidence>
<evidence type="ECO:0000313" key="4">
    <source>
        <dbReference type="Proteomes" id="UP000431922"/>
    </source>
</evidence>